<accession>A0AAV3U685</accession>
<comment type="caution">
    <text evidence="3">The sequence shown here is derived from an EMBL/GenBank/DDBJ whole genome shotgun (WGS) entry which is preliminary data.</text>
</comment>
<dbReference type="Pfam" id="PF12804">
    <property type="entry name" value="NTP_transf_3"/>
    <property type="match status" value="1"/>
</dbReference>
<evidence type="ECO:0000313" key="3">
    <source>
        <dbReference type="EMBL" id="GAA4951080.1"/>
    </source>
</evidence>
<dbReference type="SUPFAM" id="SSF53448">
    <property type="entry name" value="Nucleotide-diphospho-sugar transferases"/>
    <property type="match status" value="1"/>
</dbReference>
<dbReference type="GO" id="GO:0016779">
    <property type="term" value="F:nucleotidyltransferase activity"/>
    <property type="evidence" value="ECO:0007669"/>
    <property type="project" value="UniProtKB-ARBA"/>
</dbReference>
<dbReference type="InterPro" id="IPR025877">
    <property type="entry name" value="MobA-like_NTP_Trfase"/>
</dbReference>
<proteinExistence type="predicted"/>
<dbReference type="InterPro" id="IPR029044">
    <property type="entry name" value="Nucleotide-diphossugar_trans"/>
</dbReference>
<evidence type="ECO:0000259" key="2">
    <source>
        <dbReference type="Pfam" id="PF12804"/>
    </source>
</evidence>
<dbReference type="CDD" id="cd04182">
    <property type="entry name" value="GT_2_like_f"/>
    <property type="match status" value="1"/>
</dbReference>
<dbReference type="AlphaFoldDB" id="A0AAV3U685"/>
<dbReference type="EMBL" id="BAABLX010000029">
    <property type="protein sequence ID" value="GAA4951080.1"/>
    <property type="molecule type" value="Genomic_DNA"/>
</dbReference>
<dbReference type="Proteomes" id="UP001409585">
    <property type="component" value="Unassembled WGS sequence"/>
</dbReference>
<keyword evidence="1" id="KW-0460">Magnesium</keyword>
<name>A0AAV3U685_9ALTE</name>
<gene>
    <name evidence="3" type="ORF">GCM10025791_34350</name>
</gene>
<protein>
    <submittedName>
        <fullName evidence="3">Nucleotidyltransferase family protein</fullName>
    </submittedName>
</protein>
<feature type="domain" description="MobA-like NTP transferase" evidence="2">
    <location>
        <begin position="8"/>
        <end position="171"/>
    </location>
</feature>
<evidence type="ECO:0000256" key="1">
    <source>
        <dbReference type="ARBA" id="ARBA00022842"/>
    </source>
</evidence>
<sequence>MACKHGLALVMAAGASRRFGHEDKRMAKVGGMSLLARSWRNAAAGFGQALLAAKPGDDLGLLDLDNITPESVYYCQQPQLGLGSNIAQAVDYIHQHFAADSFDFLAVVLADMPLIKVATLETLAAAGAVDKIVRPSWQGRPGHPVLFGRQFWPQLRQLQGDQGGVGVLQANPQSVQEIALEDAAVCWDIDTPEALQQAEKQVAKNS</sequence>
<dbReference type="PANTHER" id="PTHR43777">
    <property type="entry name" value="MOLYBDENUM COFACTOR CYTIDYLYLTRANSFERASE"/>
    <property type="match status" value="1"/>
</dbReference>
<dbReference type="RefSeq" id="WP_345425231.1">
    <property type="nucleotide sequence ID" value="NZ_AP031496.1"/>
</dbReference>
<dbReference type="Gene3D" id="3.90.550.10">
    <property type="entry name" value="Spore Coat Polysaccharide Biosynthesis Protein SpsA, Chain A"/>
    <property type="match status" value="1"/>
</dbReference>
<organism evidence="3 4">
    <name type="scientific">Halioxenophilus aromaticivorans</name>
    <dbReference type="NCBI Taxonomy" id="1306992"/>
    <lineage>
        <taxon>Bacteria</taxon>
        <taxon>Pseudomonadati</taxon>
        <taxon>Pseudomonadota</taxon>
        <taxon>Gammaproteobacteria</taxon>
        <taxon>Alteromonadales</taxon>
        <taxon>Alteromonadaceae</taxon>
        <taxon>Halioxenophilus</taxon>
    </lineage>
</organism>
<evidence type="ECO:0000313" key="4">
    <source>
        <dbReference type="Proteomes" id="UP001409585"/>
    </source>
</evidence>
<dbReference type="PANTHER" id="PTHR43777:SF1">
    <property type="entry name" value="MOLYBDENUM COFACTOR CYTIDYLYLTRANSFERASE"/>
    <property type="match status" value="1"/>
</dbReference>
<keyword evidence="4" id="KW-1185">Reference proteome</keyword>
<reference evidence="4" key="1">
    <citation type="journal article" date="2019" name="Int. J. Syst. Evol. Microbiol.">
        <title>The Global Catalogue of Microorganisms (GCM) 10K type strain sequencing project: providing services to taxonomists for standard genome sequencing and annotation.</title>
        <authorList>
            <consortium name="The Broad Institute Genomics Platform"/>
            <consortium name="The Broad Institute Genome Sequencing Center for Infectious Disease"/>
            <person name="Wu L."/>
            <person name="Ma J."/>
        </authorList>
    </citation>
    <scope>NUCLEOTIDE SEQUENCE [LARGE SCALE GENOMIC DNA]</scope>
    <source>
        <strain evidence="4">JCM 19134</strain>
    </source>
</reference>